<comment type="caution">
    <text evidence="9">The sequence shown here is derived from an EMBL/GenBank/DDBJ whole genome shotgun (WGS) entry which is preliminary data.</text>
</comment>
<dbReference type="Gene3D" id="1.25.40.10">
    <property type="entry name" value="Tetratricopeptide repeat domain"/>
    <property type="match status" value="1"/>
</dbReference>
<keyword evidence="3" id="KW-0472">Membrane</keyword>
<feature type="domain" description="Type II/III secretion system secretin-like" evidence="7">
    <location>
        <begin position="401"/>
        <end position="563"/>
    </location>
</feature>
<organism evidence="9 10">
    <name type="scientific">Desulfonema ishimotonii</name>
    <dbReference type="NCBI Taxonomy" id="45657"/>
    <lineage>
        <taxon>Bacteria</taxon>
        <taxon>Pseudomonadati</taxon>
        <taxon>Thermodesulfobacteriota</taxon>
        <taxon>Desulfobacteria</taxon>
        <taxon>Desulfobacterales</taxon>
        <taxon>Desulfococcaceae</taxon>
        <taxon>Desulfonema</taxon>
    </lineage>
</organism>
<evidence type="ECO:0000313" key="10">
    <source>
        <dbReference type="Proteomes" id="UP000288096"/>
    </source>
</evidence>
<keyword evidence="2" id="KW-0732">Signal</keyword>
<dbReference type="SUPFAM" id="SSF48452">
    <property type="entry name" value="TPR-like"/>
    <property type="match status" value="1"/>
</dbReference>
<feature type="repeat" description="TPR" evidence="4">
    <location>
        <begin position="120"/>
        <end position="153"/>
    </location>
</feature>
<evidence type="ECO:0000256" key="6">
    <source>
        <dbReference type="RuleBase" id="RU004004"/>
    </source>
</evidence>
<evidence type="ECO:0000259" key="8">
    <source>
        <dbReference type="Pfam" id="PF03958"/>
    </source>
</evidence>
<dbReference type="GO" id="GO:0009306">
    <property type="term" value="P:protein secretion"/>
    <property type="evidence" value="ECO:0007669"/>
    <property type="project" value="InterPro"/>
</dbReference>
<accession>A0A401FS81</accession>
<dbReference type="Pfam" id="PF00263">
    <property type="entry name" value="Secretin"/>
    <property type="match status" value="1"/>
</dbReference>
<evidence type="ECO:0000259" key="7">
    <source>
        <dbReference type="Pfam" id="PF00263"/>
    </source>
</evidence>
<dbReference type="PANTHER" id="PTHR30332">
    <property type="entry name" value="PROBABLE GENERAL SECRETION PATHWAY PROTEIN D"/>
    <property type="match status" value="1"/>
</dbReference>
<dbReference type="PANTHER" id="PTHR30332:SF17">
    <property type="entry name" value="TYPE IV PILIATION SYSTEM PROTEIN DR_0774-RELATED"/>
    <property type="match status" value="1"/>
</dbReference>
<dbReference type="InterPro" id="IPR005644">
    <property type="entry name" value="NolW-like"/>
</dbReference>
<dbReference type="InterPro" id="IPR011990">
    <property type="entry name" value="TPR-like_helical_dom_sf"/>
</dbReference>
<evidence type="ECO:0000256" key="2">
    <source>
        <dbReference type="ARBA" id="ARBA00022729"/>
    </source>
</evidence>
<dbReference type="PRINTS" id="PR00811">
    <property type="entry name" value="BCTERIALGSPD"/>
</dbReference>
<dbReference type="Gene3D" id="3.30.1370.130">
    <property type="match status" value="1"/>
</dbReference>
<dbReference type="PROSITE" id="PS51257">
    <property type="entry name" value="PROKAR_LIPOPROTEIN"/>
    <property type="match status" value="1"/>
</dbReference>
<dbReference type="PROSITE" id="PS50005">
    <property type="entry name" value="TPR"/>
    <property type="match status" value="3"/>
</dbReference>
<reference evidence="10" key="1">
    <citation type="submission" date="2017-11" db="EMBL/GenBank/DDBJ databases">
        <authorList>
            <person name="Watanabe M."/>
            <person name="Kojima H."/>
        </authorList>
    </citation>
    <scope>NUCLEOTIDE SEQUENCE [LARGE SCALE GENOMIC DNA]</scope>
    <source>
        <strain evidence="10">Tokyo 01</strain>
    </source>
</reference>
<dbReference type="GO" id="GO:0009279">
    <property type="term" value="C:cell outer membrane"/>
    <property type="evidence" value="ECO:0007669"/>
    <property type="project" value="UniProtKB-SubCell"/>
</dbReference>
<dbReference type="GO" id="GO:0015627">
    <property type="term" value="C:type II protein secretion system complex"/>
    <property type="evidence" value="ECO:0007669"/>
    <property type="project" value="TreeGrafter"/>
</dbReference>
<feature type="domain" description="NolW-like" evidence="8">
    <location>
        <begin position="269"/>
        <end position="327"/>
    </location>
</feature>
<dbReference type="InterPro" id="IPR019734">
    <property type="entry name" value="TPR_rpt"/>
</dbReference>
<dbReference type="Pfam" id="PF13432">
    <property type="entry name" value="TPR_16"/>
    <property type="match status" value="1"/>
</dbReference>
<dbReference type="Gene3D" id="3.30.1370.120">
    <property type="match status" value="1"/>
</dbReference>
<name>A0A401FS81_9BACT</name>
<proteinExistence type="inferred from homology"/>
<dbReference type="InterPro" id="IPR038591">
    <property type="entry name" value="NolW-like_sf"/>
</dbReference>
<dbReference type="SMART" id="SM00028">
    <property type="entry name" value="TPR"/>
    <property type="match status" value="3"/>
</dbReference>
<sequence>MKSLFCRIMLAVMVMTVYGCLITDRYQDEGKQYIVSEDWDKSARYYREYLEKHPDDTEARLLLERSRWKAAEKHLIRGETLLRNGSWNEAIVEFQLSYAMNPSNRKVAVLIKKARDMRAADFSVRQGKNFVKTGHFVQARESFQKALALAPESTEARRLLAYYEKKEARPPKFRLRLKNNAPISLKFKKTPVLNVFEILSQLTGVNFIFDKDIKDTKVTLFMTDVSFDRFLDVLLGTHNLAAKIVDEKTMIIYPATASKIKEYQELQIRTFYLANMEAKQAVGLLSKMLKSKYIIANEALNAVILRAPGDVVELASRIIDANDRAPAEVMLSVEILEVSRTREKQLGLDLNPTSVTIGLGEARSDVEEGVAFADKASLKALNTLSSKELMLSVPTVTLNFLKQDGDTRTLARPQIRVKSGNSSKVLIGERVPLRTNRRVDTTGVVTFDFQYYEIGVKLDARPVVNVHGEVTLEIKLEISALGPNIGTGEDPQYSIRTRTAQSLLTVYDGESVIIGGLISDEERETLRKIPFLGDIPMIGRIFANQDTNDTRTDIIMAITPIVTRNQEIPEIGVTQVWSGAEDHFSVSEPYENIAKQAARYTDRPRQKILLEEQTQETGGQVVVPPLRVE</sequence>
<evidence type="ECO:0000256" key="3">
    <source>
        <dbReference type="ARBA" id="ARBA00023136"/>
    </source>
</evidence>
<feature type="repeat" description="TPR" evidence="4">
    <location>
        <begin position="23"/>
        <end position="56"/>
    </location>
</feature>
<dbReference type="InterPro" id="IPR050810">
    <property type="entry name" value="Bact_Secretion_Sys_Channel"/>
</dbReference>
<gene>
    <name evidence="9" type="ORF">DENIS_0765</name>
</gene>
<dbReference type="Proteomes" id="UP000288096">
    <property type="component" value="Unassembled WGS sequence"/>
</dbReference>
<dbReference type="Pfam" id="PF03958">
    <property type="entry name" value="Secretin_N"/>
    <property type="match status" value="1"/>
</dbReference>
<keyword evidence="6" id="KW-0813">Transport</keyword>
<comment type="similarity">
    <text evidence="5">Belongs to the bacterial secretin family.</text>
</comment>
<protein>
    <submittedName>
        <fullName evidence="9">General secretion pathway protein GspD</fullName>
    </submittedName>
</protein>
<keyword evidence="4" id="KW-0802">TPR repeat</keyword>
<evidence type="ECO:0000256" key="4">
    <source>
        <dbReference type="PROSITE-ProRule" id="PRU00339"/>
    </source>
</evidence>
<evidence type="ECO:0000313" key="9">
    <source>
        <dbReference type="EMBL" id="GBC59824.1"/>
    </source>
</evidence>
<dbReference type="AlphaFoldDB" id="A0A401FS81"/>
<feature type="repeat" description="TPR" evidence="4">
    <location>
        <begin position="71"/>
        <end position="104"/>
    </location>
</feature>
<dbReference type="InterPro" id="IPR004846">
    <property type="entry name" value="T2SS/T3SS_dom"/>
</dbReference>
<evidence type="ECO:0000256" key="5">
    <source>
        <dbReference type="RuleBase" id="RU004003"/>
    </source>
</evidence>
<comment type="subcellular location">
    <subcellularLocation>
        <location evidence="6">Cell outer membrane</location>
    </subcellularLocation>
    <subcellularLocation>
        <location evidence="1">Membrane</location>
    </subcellularLocation>
</comment>
<reference evidence="10" key="2">
    <citation type="submission" date="2019-01" db="EMBL/GenBank/DDBJ databases">
        <title>Genome sequence of Desulfonema ishimotonii strain Tokyo 01.</title>
        <authorList>
            <person name="Fukui M."/>
        </authorList>
    </citation>
    <scope>NUCLEOTIDE SEQUENCE [LARGE SCALE GENOMIC DNA]</scope>
    <source>
        <strain evidence="10">Tokyo 01</strain>
    </source>
</reference>
<keyword evidence="10" id="KW-1185">Reference proteome</keyword>
<evidence type="ECO:0000256" key="1">
    <source>
        <dbReference type="ARBA" id="ARBA00004370"/>
    </source>
</evidence>
<dbReference type="InterPro" id="IPR001775">
    <property type="entry name" value="GspD/PilQ"/>
</dbReference>
<dbReference type="EMBL" id="BEXT01000001">
    <property type="protein sequence ID" value="GBC59824.1"/>
    <property type="molecule type" value="Genomic_DNA"/>
</dbReference>